<keyword evidence="5" id="KW-0391">Immunity</keyword>
<dbReference type="eggNOG" id="ENOG502S884">
    <property type="taxonomic scope" value="Eukaryota"/>
</dbReference>
<dbReference type="InterPro" id="IPR036179">
    <property type="entry name" value="Ig-like_dom_sf"/>
</dbReference>
<protein>
    <recommendedName>
        <fullName evidence="6">Ig-like domain-containing protein</fullName>
    </recommendedName>
</protein>
<reference evidence="8" key="1">
    <citation type="submission" date="2011-08" db="EMBL/GenBank/DDBJ databases">
        <title>The draft genome of Latimeria chalumnae.</title>
        <authorList>
            <person name="Di Palma F."/>
            <person name="Alfoldi J."/>
            <person name="Johnson J."/>
            <person name="Berlin A."/>
            <person name="Gnerre S."/>
            <person name="Jaffe D."/>
            <person name="MacCallum I."/>
            <person name="Young S."/>
            <person name="Walker B.J."/>
            <person name="Lander E."/>
            <person name="Lindblad-Toh K."/>
        </authorList>
    </citation>
    <scope>NUCLEOTIDE SEQUENCE [LARGE SCALE GENOMIC DNA]</scope>
    <source>
        <strain evidence="8">Wild caught</strain>
    </source>
</reference>
<dbReference type="EMBL" id="AFYH01118930">
    <property type="status" value="NOT_ANNOTATED_CDS"/>
    <property type="molecule type" value="Genomic_DNA"/>
</dbReference>
<accession>H3AKC8</accession>
<dbReference type="InterPro" id="IPR003599">
    <property type="entry name" value="Ig_sub"/>
</dbReference>
<dbReference type="PROSITE" id="PS50835">
    <property type="entry name" value="IG_LIKE"/>
    <property type="match status" value="1"/>
</dbReference>
<keyword evidence="4" id="KW-0393">Immunoglobulin domain</keyword>
<proteinExistence type="predicted"/>
<dbReference type="Ensembl" id="ENSLACT00000010176.1">
    <property type="protein sequence ID" value="ENSLACP00000010099.1"/>
    <property type="gene ID" value="ENSLACG00000008902.1"/>
</dbReference>
<evidence type="ECO:0000256" key="4">
    <source>
        <dbReference type="ARBA" id="ARBA00023319"/>
    </source>
</evidence>
<evidence type="ECO:0000313" key="8">
    <source>
        <dbReference type="Proteomes" id="UP000008672"/>
    </source>
</evidence>
<sequence>IFPSLQFTYNRKICTNNSLGNSVSQDISPLSAIKGSTVTIKCSYSTSYSNFVLPWYRHKPQESLEFLLLKYWDDDGYNLAGDRFSLDLKTNQKSITLTIKDLQLSDSAVYYCELKDSRKRNSSSNAKEKKKK</sequence>
<reference evidence="7" key="3">
    <citation type="submission" date="2025-09" db="UniProtKB">
        <authorList>
            <consortium name="Ensembl"/>
        </authorList>
    </citation>
    <scope>IDENTIFICATION</scope>
</reference>
<dbReference type="InterPro" id="IPR013106">
    <property type="entry name" value="Ig_V-set"/>
</dbReference>
<dbReference type="InterPro" id="IPR007110">
    <property type="entry name" value="Ig-like_dom"/>
</dbReference>
<keyword evidence="3" id="KW-0675">Receptor</keyword>
<keyword evidence="8" id="KW-1185">Reference proteome</keyword>
<dbReference type="GO" id="GO:0042101">
    <property type="term" value="C:T cell receptor complex"/>
    <property type="evidence" value="ECO:0007669"/>
    <property type="project" value="UniProtKB-KW"/>
</dbReference>
<dbReference type="SUPFAM" id="SSF48726">
    <property type="entry name" value="Immunoglobulin"/>
    <property type="match status" value="1"/>
</dbReference>
<dbReference type="Pfam" id="PF07686">
    <property type="entry name" value="V-set"/>
    <property type="match status" value="1"/>
</dbReference>
<dbReference type="PANTHER" id="PTHR19367">
    <property type="entry name" value="T-CELL RECEPTOR ALPHA CHAIN V REGION"/>
    <property type="match status" value="1"/>
</dbReference>
<dbReference type="SMART" id="SM00406">
    <property type="entry name" value="IGv"/>
    <property type="match status" value="1"/>
</dbReference>
<dbReference type="HOGENOM" id="CLU_077975_8_1_1"/>
<dbReference type="Proteomes" id="UP000008672">
    <property type="component" value="Unassembled WGS sequence"/>
</dbReference>
<dbReference type="InParanoid" id="H3AKC8"/>
<evidence type="ECO:0000256" key="1">
    <source>
        <dbReference type="ARBA" id="ARBA00022729"/>
    </source>
</evidence>
<dbReference type="AlphaFoldDB" id="H3AKC8"/>
<dbReference type="GeneTree" id="ENSGT00970000196780"/>
<evidence type="ECO:0000313" key="7">
    <source>
        <dbReference type="Ensembl" id="ENSLACP00000010099.1"/>
    </source>
</evidence>
<dbReference type="InterPro" id="IPR051287">
    <property type="entry name" value="TCR_variable_region"/>
</dbReference>
<reference evidence="7" key="2">
    <citation type="submission" date="2025-08" db="UniProtKB">
        <authorList>
            <consortium name="Ensembl"/>
        </authorList>
    </citation>
    <scope>IDENTIFICATION</scope>
</reference>
<evidence type="ECO:0000256" key="5">
    <source>
        <dbReference type="ARBA" id="ARBA00043266"/>
    </source>
</evidence>
<keyword evidence="1" id="KW-0732">Signal</keyword>
<keyword evidence="2" id="KW-1064">Adaptive immunity</keyword>
<name>H3AKC8_LATCH</name>
<evidence type="ECO:0000259" key="6">
    <source>
        <dbReference type="PROSITE" id="PS50835"/>
    </source>
</evidence>
<dbReference type="GO" id="GO:0002250">
    <property type="term" value="P:adaptive immune response"/>
    <property type="evidence" value="ECO:0007669"/>
    <property type="project" value="UniProtKB-KW"/>
</dbReference>
<organism evidence="7 8">
    <name type="scientific">Latimeria chalumnae</name>
    <name type="common">Coelacanth</name>
    <dbReference type="NCBI Taxonomy" id="7897"/>
    <lineage>
        <taxon>Eukaryota</taxon>
        <taxon>Metazoa</taxon>
        <taxon>Chordata</taxon>
        <taxon>Craniata</taxon>
        <taxon>Vertebrata</taxon>
        <taxon>Euteleostomi</taxon>
        <taxon>Coelacanthiformes</taxon>
        <taxon>Coelacanthidae</taxon>
        <taxon>Latimeria</taxon>
    </lineage>
</organism>
<dbReference type="SMART" id="SM00409">
    <property type="entry name" value="IG"/>
    <property type="match status" value="1"/>
</dbReference>
<dbReference type="PANTHER" id="PTHR19367:SF45">
    <property type="entry name" value="IG-LIKE DOMAIN-CONTAINING PROTEIN"/>
    <property type="match status" value="1"/>
</dbReference>
<keyword evidence="5" id="KW-1279">T cell receptor</keyword>
<feature type="domain" description="Ig-like" evidence="6">
    <location>
        <begin position="3"/>
        <end position="123"/>
    </location>
</feature>
<dbReference type="InterPro" id="IPR013783">
    <property type="entry name" value="Ig-like_fold"/>
</dbReference>
<dbReference type="STRING" id="7897.ENSLACP00000010099"/>
<dbReference type="OMA" id="HSTINWL"/>
<evidence type="ECO:0000256" key="3">
    <source>
        <dbReference type="ARBA" id="ARBA00023170"/>
    </source>
</evidence>
<evidence type="ECO:0000256" key="2">
    <source>
        <dbReference type="ARBA" id="ARBA00023130"/>
    </source>
</evidence>
<dbReference type="Gene3D" id="2.60.40.10">
    <property type="entry name" value="Immunoglobulins"/>
    <property type="match status" value="1"/>
</dbReference>
<dbReference type="FunCoup" id="H3AKC8">
    <property type="interactions" value="196"/>
</dbReference>